<sequence>MMNLPSIRELFPESFLQSAGIQFTPSIAKLHLSAACNFSTSPPLGRRSPDDFSQPAIQGQRSYGRLRMSPSQIFVLDEVFRQTSFPSTFTRRRLAIQLNLTPRKVQVWFQNKRQKLRNSN</sequence>
<reference evidence="1" key="1">
    <citation type="submission" date="2022-04" db="EMBL/GenBank/DDBJ databases">
        <title>Genome of the entomopathogenic fungus Entomophthora muscae.</title>
        <authorList>
            <person name="Elya C."/>
            <person name="Lovett B.R."/>
            <person name="Lee E."/>
            <person name="Macias A.M."/>
            <person name="Hajek A.E."/>
            <person name="De Bivort B.L."/>
            <person name="Kasson M.T."/>
            <person name="De Fine Licht H.H."/>
            <person name="Stajich J.E."/>
        </authorList>
    </citation>
    <scope>NUCLEOTIDE SEQUENCE</scope>
    <source>
        <strain evidence="1">Berkeley</strain>
    </source>
</reference>
<dbReference type="Proteomes" id="UP001165960">
    <property type="component" value="Unassembled WGS sequence"/>
</dbReference>
<accession>A0ACC2STT6</accession>
<gene>
    <name evidence="1" type="ORF">DSO57_1015641</name>
</gene>
<protein>
    <submittedName>
        <fullName evidence="1">Uncharacterized protein</fullName>
    </submittedName>
</protein>
<organism evidence="1 2">
    <name type="scientific">Entomophthora muscae</name>
    <dbReference type="NCBI Taxonomy" id="34485"/>
    <lineage>
        <taxon>Eukaryota</taxon>
        <taxon>Fungi</taxon>
        <taxon>Fungi incertae sedis</taxon>
        <taxon>Zoopagomycota</taxon>
        <taxon>Entomophthoromycotina</taxon>
        <taxon>Entomophthoromycetes</taxon>
        <taxon>Entomophthorales</taxon>
        <taxon>Entomophthoraceae</taxon>
        <taxon>Entomophthora</taxon>
    </lineage>
</organism>
<proteinExistence type="predicted"/>
<keyword evidence="2" id="KW-1185">Reference proteome</keyword>
<dbReference type="EMBL" id="QTSX02004322">
    <property type="protein sequence ID" value="KAJ9065813.1"/>
    <property type="molecule type" value="Genomic_DNA"/>
</dbReference>
<name>A0ACC2STT6_9FUNG</name>
<evidence type="ECO:0000313" key="2">
    <source>
        <dbReference type="Proteomes" id="UP001165960"/>
    </source>
</evidence>
<comment type="caution">
    <text evidence="1">The sequence shown here is derived from an EMBL/GenBank/DDBJ whole genome shotgun (WGS) entry which is preliminary data.</text>
</comment>
<evidence type="ECO:0000313" key="1">
    <source>
        <dbReference type="EMBL" id="KAJ9065813.1"/>
    </source>
</evidence>